<dbReference type="Proteomes" id="UP000026714">
    <property type="component" value="Unassembled WGS sequence"/>
</dbReference>
<keyword evidence="2" id="KW-1185">Reference proteome</keyword>
<dbReference type="RefSeq" id="WP_037477803.1">
    <property type="nucleotide sequence ID" value="NZ_AZRA01000010.1"/>
</dbReference>
<dbReference type="STRING" id="34103.SAMN05421778_11488"/>
<comment type="caution">
    <text evidence="1">The sequence shown here is derived from an EMBL/GenBank/DDBJ whole genome shotgun (WGS) entry which is preliminary data.</text>
</comment>
<protein>
    <submittedName>
        <fullName evidence="1">Uncharacterized protein</fullName>
    </submittedName>
</protein>
<dbReference type="AlphaFoldDB" id="A0A059KS28"/>
<dbReference type="EMBL" id="AZRA01000010">
    <property type="protein sequence ID" value="KDB53913.1"/>
    <property type="molecule type" value="Genomic_DNA"/>
</dbReference>
<accession>A0A059KS28</accession>
<sequence>MAQHITRYVVKRNSPQHAVLQLVRQRGAITVDQLIQSNIYSPHISGGWVTRVQTMIDRSLVSVIDTSRMVSKVCVGANDKPARLQMTLTAFGMSELRRLTPPDDDTAQEPARPVVPHPYRRVPRFEDLPMTMDRPPVLRAGAMDFARCPSVVGESRVEYAPHC</sequence>
<evidence type="ECO:0000313" key="1">
    <source>
        <dbReference type="EMBL" id="KDB53913.1"/>
    </source>
</evidence>
<proteinExistence type="predicted"/>
<name>A0A059KS28_9BURK</name>
<evidence type="ECO:0000313" key="2">
    <source>
        <dbReference type="Proteomes" id="UP000026714"/>
    </source>
</evidence>
<organism evidence="1 2">
    <name type="scientific">Sphaerotilus natans subsp. natans DSM 6575</name>
    <dbReference type="NCBI Taxonomy" id="1286631"/>
    <lineage>
        <taxon>Bacteria</taxon>
        <taxon>Pseudomonadati</taxon>
        <taxon>Pseudomonadota</taxon>
        <taxon>Betaproteobacteria</taxon>
        <taxon>Burkholderiales</taxon>
        <taxon>Sphaerotilaceae</taxon>
        <taxon>Sphaerotilus</taxon>
    </lineage>
</organism>
<gene>
    <name evidence="1" type="ORF">X805_04670</name>
</gene>
<reference evidence="1 2" key="1">
    <citation type="journal article" date="2014" name="FEMS Microbiol. Ecol.">
        <title>Sphaerotilus natans encrusted with nanoball-shaped Fe(III) oxide minerals formed by nitrate-reducing mixotrophic Fe(II) oxidation.</title>
        <authorList>
            <person name="Park S."/>
            <person name="Kim D.H."/>
            <person name="Lee J.H."/>
            <person name="Hur H.G."/>
        </authorList>
    </citation>
    <scope>NUCLEOTIDE SEQUENCE [LARGE SCALE GENOMIC DNA]</scope>
    <source>
        <strain evidence="1 2">DSM 6575</strain>
    </source>
</reference>